<dbReference type="InterPro" id="IPR003497">
    <property type="entry name" value="BRO_N_domain"/>
</dbReference>
<organism evidence="2 3">
    <name type="scientific">Riemerella columbipharyngis</name>
    <dbReference type="NCBI Taxonomy" id="1071918"/>
    <lineage>
        <taxon>Bacteria</taxon>
        <taxon>Pseudomonadati</taxon>
        <taxon>Bacteroidota</taxon>
        <taxon>Flavobacteriia</taxon>
        <taxon>Flavobacteriales</taxon>
        <taxon>Weeksellaceae</taxon>
        <taxon>Riemerella</taxon>
    </lineage>
</organism>
<keyword evidence="3" id="KW-1185">Reference proteome</keyword>
<sequence>MSNLITHPQFGEIRIKKKKNEVWFCAKDLCTLLEIQNHRDTLAKSLDEDEKGVEKTYTPGGYQNLLYVNESGLYTIIMRSNKPEARKFRKWVTSEVLPSIRKYGTYSTDPKIMNRAKARAEQKVVKAMLSEVGSHLSRTDIKLVAKQCRTTEWQVEKVLRGEIKDTYMLQLLYARSTGNKILESQFYTASGAQKLMDELKKR</sequence>
<name>A0A1G7A3E7_9FLAO</name>
<dbReference type="EMBL" id="FNAS01000003">
    <property type="protein sequence ID" value="SDE08575.1"/>
    <property type="molecule type" value="Genomic_DNA"/>
</dbReference>
<reference evidence="2 3" key="1">
    <citation type="submission" date="2016-10" db="EMBL/GenBank/DDBJ databases">
        <authorList>
            <person name="de Groot N.N."/>
        </authorList>
    </citation>
    <scope>NUCLEOTIDE SEQUENCE [LARGE SCALE GENOMIC DNA]</scope>
    <source>
        <strain evidence="2 3">DSM 24015</strain>
    </source>
</reference>
<dbReference type="Pfam" id="PF02498">
    <property type="entry name" value="Bro-N"/>
    <property type="match status" value="1"/>
</dbReference>
<protein>
    <submittedName>
        <fullName evidence="2">BRO family, N-terminal domain</fullName>
    </submittedName>
</protein>
<dbReference type="SMART" id="SM01040">
    <property type="entry name" value="Bro-N"/>
    <property type="match status" value="1"/>
</dbReference>
<dbReference type="RefSeq" id="WP_092735940.1">
    <property type="nucleotide sequence ID" value="NZ_FNAS01000003.1"/>
</dbReference>
<accession>A0A1G7A3E7</accession>
<dbReference type="AlphaFoldDB" id="A0A1G7A3E7"/>
<dbReference type="OrthoDB" id="1078540at2"/>
<feature type="domain" description="Bro-N" evidence="1">
    <location>
        <begin position="1"/>
        <end position="104"/>
    </location>
</feature>
<dbReference type="PANTHER" id="PTHR36180">
    <property type="entry name" value="DNA-BINDING PROTEIN-RELATED-RELATED"/>
    <property type="match status" value="1"/>
</dbReference>
<evidence type="ECO:0000313" key="2">
    <source>
        <dbReference type="EMBL" id="SDE08575.1"/>
    </source>
</evidence>
<dbReference type="STRING" id="1071918.SAMN05421544_1039"/>
<evidence type="ECO:0000313" key="3">
    <source>
        <dbReference type="Proteomes" id="UP000198517"/>
    </source>
</evidence>
<dbReference type="Proteomes" id="UP000198517">
    <property type="component" value="Unassembled WGS sequence"/>
</dbReference>
<evidence type="ECO:0000259" key="1">
    <source>
        <dbReference type="PROSITE" id="PS51750"/>
    </source>
</evidence>
<gene>
    <name evidence="2" type="ORF">SAMN05421544_1039</name>
</gene>
<dbReference type="PANTHER" id="PTHR36180:SF2">
    <property type="entry name" value="BRO FAMILY PROTEIN"/>
    <property type="match status" value="1"/>
</dbReference>
<proteinExistence type="predicted"/>
<dbReference type="PROSITE" id="PS51750">
    <property type="entry name" value="BRO_N"/>
    <property type="match status" value="1"/>
</dbReference>